<name>A0A2I2KLB3_9ACTN</name>
<gene>
    <name evidence="1" type="ORF">FRACA_140060</name>
</gene>
<dbReference type="AlphaFoldDB" id="A0A2I2KLB3"/>
<evidence type="ECO:0000313" key="2">
    <source>
        <dbReference type="Proteomes" id="UP000234331"/>
    </source>
</evidence>
<dbReference type="Proteomes" id="UP000234331">
    <property type="component" value="Unassembled WGS sequence"/>
</dbReference>
<accession>A0A2I2KLB3</accession>
<dbReference type="EMBL" id="FZMO01000046">
    <property type="protein sequence ID" value="SNQ46461.1"/>
    <property type="molecule type" value="Genomic_DNA"/>
</dbReference>
<evidence type="ECO:0000313" key="1">
    <source>
        <dbReference type="EMBL" id="SNQ46461.1"/>
    </source>
</evidence>
<protein>
    <submittedName>
        <fullName evidence="1">Uncharacterized protein</fullName>
    </submittedName>
</protein>
<keyword evidence="2" id="KW-1185">Reference proteome</keyword>
<sequence length="87" mass="9290">MSRADSSLFAVIEQTSSGPVIQGGFHSSAEADLWGSKNVNGPYSVGPMFLPTAALHRRRSTPVRYSAGAHLPDALLRVLIRRPTGTV</sequence>
<proteinExistence type="predicted"/>
<organism evidence="1 2">
    <name type="scientific">Frankia canadensis</name>
    <dbReference type="NCBI Taxonomy" id="1836972"/>
    <lineage>
        <taxon>Bacteria</taxon>
        <taxon>Bacillati</taxon>
        <taxon>Actinomycetota</taxon>
        <taxon>Actinomycetes</taxon>
        <taxon>Frankiales</taxon>
        <taxon>Frankiaceae</taxon>
        <taxon>Frankia</taxon>
    </lineage>
</organism>
<reference evidence="1 2" key="1">
    <citation type="submission" date="2017-06" db="EMBL/GenBank/DDBJ databases">
        <authorList>
            <person name="Kim H.J."/>
            <person name="Triplett B.A."/>
        </authorList>
    </citation>
    <scope>NUCLEOTIDE SEQUENCE [LARGE SCALE GENOMIC DNA]</scope>
    <source>
        <strain evidence="1">FRACA_ARgP5</strain>
    </source>
</reference>